<dbReference type="PANTHER" id="PTHR43877:SF2">
    <property type="entry name" value="AMINOALKYLPHOSPHONATE N-ACETYLTRANSFERASE-RELATED"/>
    <property type="match status" value="1"/>
</dbReference>
<proteinExistence type="predicted"/>
<organism evidence="4 5">
    <name type="scientific">Bhargavaea cecembensis DSE10</name>
    <dbReference type="NCBI Taxonomy" id="1235279"/>
    <lineage>
        <taxon>Bacteria</taxon>
        <taxon>Bacillati</taxon>
        <taxon>Bacillota</taxon>
        <taxon>Bacilli</taxon>
        <taxon>Bacillales</taxon>
        <taxon>Caryophanaceae</taxon>
        <taxon>Bhargavaea</taxon>
    </lineage>
</organism>
<dbReference type="PROSITE" id="PS51186">
    <property type="entry name" value="GNAT"/>
    <property type="match status" value="1"/>
</dbReference>
<feature type="domain" description="N-acetyltransferase" evidence="3">
    <location>
        <begin position="5"/>
        <end position="171"/>
    </location>
</feature>
<evidence type="ECO:0000259" key="3">
    <source>
        <dbReference type="PROSITE" id="PS51186"/>
    </source>
</evidence>
<dbReference type="EMBL" id="AOFT01000027">
    <property type="protein sequence ID" value="EMR04929.1"/>
    <property type="molecule type" value="Genomic_DNA"/>
</dbReference>
<dbReference type="CDD" id="cd04301">
    <property type="entry name" value="NAT_SF"/>
    <property type="match status" value="1"/>
</dbReference>
<keyword evidence="1 4" id="KW-0808">Transferase</keyword>
<evidence type="ECO:0000256" key="2">
    <source>
        <dbReference type="ARBA" id="ARBA00023315"/>
    </source>
</evidence>
<gene>
    <name evidence="4" type="ORF">C772_03148</name>
</gene>
<evidence type="ECO:0000313" key="4">
    <source>
        <dbReference type="EMBL" id="EMR04929.1"/>
    </source>
</evidence>
<accession>M7P302</accession>
<dbReference type="InterPro" id="IPR016181">
    <property type="entry name" value="Acyl_CoA_acyltransferase"/>
</dbReference>
<dbReference type="AlphaFoldDB" id="M7P302"/>
<keyword evidence="5" id="KW-1185">Reference proteome</keyword>
<dbReference type="OrthoDB" id="9803233at2"/>
<dbReference type="Gene3D" id="3.40.630.30">
    <property type="match status" value="1"/>
</dbReference>
<reference evidence="4 5" key="1">
    <citation type="journal article" date="2013" name="Genome Announc.">
        <title>Draft Genome Sequence of Bhargavaea cecembensis Strain DSE10T, Isolated from a Deep-Sea Sediment Sample Collected at a Depth of 5,904 m from the Chagos-Laccadive Ridge System in the Indian Ocean.</title>
        <authorList>
            <person name="Shivaji S."/>
            <person name="Ara S."/>
            <person name="Begum Z."/>
            <person name="Ruth M."/>
            <person name="Singh A."/>
            <person name="Kumar Pinnaka A."/>
        </authorList>
    </citation>
    <scope>NUCLEOTIDE SEQUENCE [LARGE SCALE GENOMIC DNA]</scope>
    <source>
        <strain evidence="4 5">DSE10</strain>
    </source>
</reference>
<evidence type="ECO:0000256" key="1">
    <source>
        <dbReference type="ARBA" id="ARBA00022679"/>
    </source>
</evidence>
<protein>
    <submittedName>
        <fullName evidence="4">Putative acetyltransferase</fullName>
    </submittedName>
</protein>
<sequence>MIQAIIIEELTDEHKEAVQQLLVESYAQYKHSVEDEEFWNLYVQGMVDSVNSPHVDRILVAKDGDEILGTVQLFENAKNSYEGMGMEITITDPFIRLLAVHPKARGKGIAQELLKACLLYGKEKNADSVYLFTGEIMEKAIQLYERFGFKRDSQHEFENAGSYTRCYRYDL</sequence>
<dbReference type="STRING" id="1235279.C772_03148"/>
<dbReference type="Pfam" id="PF00583">
    <property type="entry name" value="Acetyltransf_1"/>
    <property type="match status" value="1"/>
</dbReference>
<evidence type="ECO:0000313" key="5">
    <source>
        <dbReference type="Proteomes" id="UP000011919"/>
    </source>
</evidence>
<dbReference type="GO" id="GO:0016747">
    <property type="term" value="F:acyltransferase activity, transferring groups other than amino-acyl groups"/>
    <property type="evidence" value="ECO:0007669"/>
    <property type="project" value="InterPro"/>
</dbReference>
<dbReference type="eggNOG" id="COG0456">
    <property type="taxonomic scope" value="Bacteria"/>
</dbReference>
<dbReference type="InterPro" id="IPR000182">
    <property type="entry name" value="GNAT_dom"/>
</dbReference>
<keyword evidence="2" id="KW-0012">Acyltransferase</keyword>
<dbReference type="PATRIC" id="fig|1235279.3.peg.3131"/>
<name>M7P302_9BACL</name>
<dbReference type="InterPro" id="IPR050832">
    <property type="entry name" value="Bact_Acetyltransf"/>
</dbReference>
<dbReference type="Proteomes" id="UP000011919">
    <property type="component" value="Unassembled WGS sequence"/>
</dbReference>
<dbReference type="PANTHER" id="PTHR43877">
    <property type="entry name" value="AMINOALKYLPHOSPHONATE N-ACETYLTRANSFERASE-RELATED-RELATED"/>
    <property type="match status" value="1"/>
</dbReference>
<dbReference type="RefSeq" id="WP_008301470.1">
    <property type="nucleotide sequence ID" value="NZ_AOFT01000027.1"/>
</dbReference>
<dbReference type="SUPFAM" id="SSF55729">
    <property type="entry name" value="Acyl-CoA N-acyltransferases (Nat)"/>
    <property type="match status" value="1"/>
</dbReference>
<comment type="caution">
    <text evidence="4">The sequence shown here is derived from an EMBL/GenBank/DDBJ whole genome shotgun (WGS) entry which is preliminary data.</text>
</comment>